<evidence type="ECO:0000256" key="1">
    <source>
        <dbReference type="ARBA" id="ARBA00022679"/>
    </source>
</evidence>
<dbReference type="SUPFAM" id="SSF56672">
    <property type="entry name" value="DNA/RNA polymerases"/>
    <property type="match status" value="1"/>
</dbReference>
<evidence type="ECO:0000256" key="8">
    <source>
        <dbReference type="SAM" id="MobiDB-lite"/>
    </source>
</evidence>
<feature type="non-terminal residue" evidence="11">
    <location>
        <position position="1"/>
    </location>
</feature>
<feature type="region of interest" description="Disordered" evidence="8">
    <location>
        <begin position="50"/>
        <end position="160"/>
    </location>
</feature>
<keyword evidence="5" id="KW-0378">Hydrolase</keyword>
<dbReference type="Gene3D" id="3.10.10.10">
    <property type="entry name" value="HIV Type 1 Reverse Transcriptase, subunit A, domain 1"/>
    <property type="match status" value="1"/>
</dbReference>
<keyword evidence="7" id="KW-0175">Coiled coil</keyword>
<dbReference type="InterPro" id="IPR043128">
    <property type="entry name" value="Rev_trsase/Diguanyl_cyclase"/>
</dbReference>
<evidence type="ECO:0000256" key="4">
    <source>
        <dbReference type="ARBA" id="ARBA00022759"/>
    </source>
</evidence>
<feature type="compositionally biased region" description="Basic and acidic residues" evidence="8">
    <location>
        <begin position="393"/>
        <end position="402"/>
    </location>
</feature>
<dbReference type="InterPro" id="IPR050951">
    <property type="entry name" value="Retrovirus_Pol_polyprotein"/>
</dbReference>
<feature type="compositionally biased region" description="Low complexity" evidence="8">
    <location>
        <begin position="403"/>
        <end position="416"/>
    </location>
</feature>
<feature type="domain" description="Integrase zinc-binding" evidence="10">
    <location>
        <begin position="812"/>
        <end position="856"/>
    </location>
</feature>
<evidence type="ECO:0000313" key="11">
    <source>
        <dbReference type="EMBL" id="GEY64261.1"/>
    </source>
</evidence>
<dbReference type="InterPro" id="IPR043502">
    <property type="entry name" value="DNA/RNA_pol_sf"/>
</dbReference>
<feature type="coiled-coil region" evidence="7">
    <location>
        <begin position="293"/>
        <end position="320"/>
    </location>
</feature>
<dbReference type="EMBL" id="BKCJ010196254">
    <property type="protein sequence ID" value="GEY64261.1"/>
    <property type="molecule type" value="Genomic_DNA"/>
</dbReference>
<accession>A0A699HPP4</accession>
<evidence type="ECO:0000256" key="3">
    <source>
        <dbReference type="ARBA" id="ARBA00022722"/>
    </source>
</evidence>
<feature type="compositionally biased region" description="Polar residues" evidence="8">
    <location>
        <begin position="97"/>
        <end position="107"/>
    </location>
</feature>
<dbReference type="Gene3D" id="3.30.70.270">
    <property type="match status" value="1"/>
</dbReference>
<dbReference type="CDD" id="cd09274">
    <property type="entry name" value="RNase_HI_RT_Ty3"/>
    <property type="match status" value="1"/>
</dbReference>
<feature type="domain" description="Reverse transcriptase RNase H-like" evidence="9">
    <location>
        <begin position="687"/>
        <end position="748"/>
    </location>
</feature>
<evidence type="ECO:0000256" key="5">
    <source>
        <dbReference type="ARBA" id="ARBA00022801"/>
    </source>
</evidence>
<evidence type="ECO:0000256" key="7">
    <source>
        <dbReference type="SAM" id="Coils"/>
    </source>
</evidence>
<dbReference type="PANTHER" id="PTHR37984">
    <property type="entry name" value="PROTEIN CBG26694"/>
    <property type="match status" value="1"/>
</dbReference>
<dbReference type="AlphaFoldDB" id="A0A699HPP4"/>
<comment type="caution">
    <text evidence="11">The sequence shown here is derived from an EMBL/GenBank/DDBJ whole genome shotgun (WGS) entry which is preliminary data.</text>
</comment>
<dbReference type="InterPro" id="IPR041588">
    <property type="entry name" value="Integrase_H2C2"/>
</dbReference>
<feature type="region of interest" description="Disordered" evidence="8">
    <location>
        <begin position="529"/>
        <end position="562"/>
    </location>
</feature>
<dbReference type="Pfam" id="PF17917">
    <property type="entry name" value="RT_RNaseH"/>
    <property type="match status" value="1"/>
</dbReference>
<dbReference type="GO" id="GO:0016787">
    <property type="term" value="F:hydrolase activity"/>
    <property type="evidence" value="ECO:0007669"/>
    <property type="project" value="UniProtKB-KW"/>
</dbReference>
<feature type="compositionally biased region" description="Basic and acidic residues" evidence="8">
    <location>
        <begin position="578"/>
        <end position="590"/>
    </location>
</feature>
<dbReference type="GO" id="GO:0004519">
    <property type="term" value="F:endonuclease activity"/>
    <property type="evidence" value="ECO:0007669"/>
    <property type="project" value="UniProtKB-KW"/>
</dbReference>
<evidence type="ECO:0000256" key="2">
    <source>
        <dbReference type="ARBA" id="ARBA00022695"/>
    </source>
</evidence>
<evidence type="ECO:0000256" key="6">
    <source>
        <dbReference type="ARBA" id="ARBA00022918"/>
    </source>
</evidence>
<organism evidence="11">
    <name type="scientific">Tanacetum cinerariifolium</name>
    <name type="common">Dalmatian daisy</name>
    <name type="synonym">Chrysanthemum cinerariifolium</name>
    <dbReference type="NCBI Taxonomy" id="118510"/>
    <lineage>
        <taxon>Eukaryota</taxon>
        <taxon>Viridiplantae</taxon>
        <taxon>Streptophyta</taxon>
        <taxon>Embryophyta</taxon>
        <taxon>Tracheophyta</taxon>
        <taxon>Spermatophyta</taxon>
        <taxon>Magnoliopsida</taxon>
        <taxon>eudicotyledons</taxon>
        <taxon>Gunneridae</taxon>
        <taxon>Pentapetalae</taxon>
        <taxon>asterids</taxon>
        <taxon>campanulids</taxon>
        <taxon>Asterales</taxon>
        <taxon>Asteraceae</taxon>
        <taxon>Asteroideae</taxon>
        <taxon>Anthemideae</taxon>
        <taxon>Anthemidinae</taxon>
        <taxon>Tanacetum</taxon>
    </lineage>
</organism>
<dbReference type="InterPro" id="IPR041373">
    <property type="entry name" value="RT_RNaseH"/>
</dbReference>
<evidence type="ECO:0000259" key="9">
    <source>
        <dbReference type="Pfam" id="PF17917"/>
    </source>
</evidence>
<sequence>VLVSSDSSEESVRTPVGRVILFGTIHTTIPDTTPTISPPATHIDTIEMPTIAPTTPLSPHYTPASPDYPPACDIEFDPSEDPPSDHIPPLPAISPFLPSTNDTTDSVTPDIPPSPTHEASSYFHSYDSSDSSSRHALSDHSFLDLPSTSAGPSRKRRRSSMPYVPTLSLVFRDPSPIQANLIPLPKRVRDSGYLVDIEVDPRDSSLRDNVIVRGSDEPHLEQDIDPEIQAETDECIAYADTLRDKGIDARVVVEVVDREESETGMRGPVKTVAIPVHRVQVIKGVQREQGRRIVTVELAVAELTKRIAKLERDNRRLKGTASVEGQRVDRLQRGMSQEVKELVTHRVAEEIEAHEAAMNLEPLNENEDKQEGENGGNVNRGNKGNGNGGNRENGNRNRENRNGGRNINGNRNGNHGMNYRGFMPVARECTSKDFLKCMPHNFSRTEGVVRLTHWFKKMETMFNISNCPPKYQVKYATCTLQGSALTWWNSHKRTIGVDAAYTMKWAGLMKLMTEVYYVIRMANNLMDQKPKGYAKSGENKKRLENNPRDNRRQQSVFKRQNVRGQNVARAYTVGNNERKGLGHFMKDCPKLRNQNRRNQTRNKTNNKTGSNETTSKAYAIGGGENPDSNFVTGVYSKIDLRSGYHQLKVHEEDILKASFRTRYGHYKFQVMLFGLTNKPAVFLDLMNQNYTTHDLELGAIVFALKMWRHYMYGTKCVVFTDHKSLQHLLDQKEFNMRQRRWLELLSDYDCEIRYHPQKANVVADALSAQSESIKEDNFVAEYMHGMINKLEPHADGRLCLNNRSLILCYGDLKALIMHESHKSKYSIHPGSDKMYQDLKKLYRWLNIKVEIATYVKFSYNNSYHTIIKAALFKALYGNKCRSPICGAEVGDSQLTGLKIIHEMTEKIVQIKSHI</sequence>
<feature type="compositionally biased region" description="Low complexity" evidence="8">
    <location>
        <begin position="119"/>
        <end position="131"/>
    </location>
</feature>
<reference evidence="11" key="1">
    <citation type="journal article" date="2019" name="Sci. Rep.">
        <title>Draft genome of Tanacetum cinerariifolium, the natural source of mosquito coil.</title>
        <authorList>
            <person name="Yamashiro T."/>
            <person name="Shiraishi A."/>
            <person name="Satake H."/>
            <person name="Nakayama K."/>
        </authorList>
    </citation>
    <scope>NUCLEOTIDE SEQUENCE</scope>
</reference>
<protein>
    <submittedName>
        <fullName evidence="11">Putative reverse transcriptase domain-containing protein</fullName>
    </submittedName>
</protein>
<feature type="compositionally biased region" description="Basic and acidic residues" evidence="8">
    <location>
        <begin position="537"/>
        <end position="552"/>
    </location>
</feature>
<keyword evidence="3" id="KW-0540">Nuclease</keyword>
<keyword evidence="2" id="KW-0548">Nucleotidyltransferase</keyword>
<keyword evidence="1" id="KW-0808">Transferase</keyword>
<feature type="region of interest" description="Disordered" evidence="8">
    <location>
        <begin position="356"/>
        <end position="416"/>
    </location>
</feature>
<feature type="compositionally biased region" description="Polar residues" evidence="8">
    <location>
        <begin position="553"/>
        <end position="562"/>
    </location>
</feature>
<evidence type="ECO:0000259" key="10">
    <source>
        <dbReference type="Pfam" id="PF17921"/>
    </source>
</evidence>
<name>A0A699HPP4_TANCI</name>
<gene>
    <name evidence="11" type="ORF">Tci_436235</name>
</gene>
<keyword evidence="6 11" id="KW-0695">RNA-directed DNA polymerase</keyword>
<dbReference type="Pfam" id="PF17921">
    <property type="entry name" value="Integrase_H2C2"/>
    <property type="match status" value="1"/>
</dbReference>
<dbReference type="GO" id="GO:0003964">
    <property type="term" value="F:RNA-directed DNA polymerase activity"/>
    <property type="evidence" value="ECO:0007669"/>
    <property type="project" value="UniProtKB-KW"/>
</dbReference>
<feature type="compositionally biased region" description="Basic and acidic residues" evidence="8">
    <location>
        <begin position="132"/>
        <end position="142"/>
    </location>
</feature>
<feature type="region of interest" description="Disordered" evidence="8">
    <location>
        <begin position="578"/>
        <end position="621"/>
    </location>
</feature>
<keyword evidence="4" id="KW-0255">Endonuclease</keyword>
<dbReference type="PANTHER" id="PTHR37984:SF5">
    <property type="entry name" value="PROTEIN NYNRIN-LIKE"/>
    <property type="match status" value="1"/>
</dbReference>
<proteinExistence type="predicted"/>
<dbReference type="Gene3D" id="1.10.340.70">
    <property type="match status" value="1"/>
</dbReference>